<feature type="domain" description="SLH" evidence="6">
    <location>
        <begin position="2698"/>
        <end position="2759"/>
    </location>
</feature>
<gene>
    <name evidence="7" type="ORF">IAA61_09190</name>
</gene>
<feature type="signal peptide" evidence="5">
    <location>
        <begin position="1"/>
        <end position="34"/>
    </location>
</feature>
<dbReference type="Gene3D" id="2.60.40.10">
    <property type="entry name" value="Immunoglobulins"/>
    <property type="match status" value="1"/>
</dbReference>
<feature type="compositionally biased region" description="Low complexity" evidence="4">
    <location>
        <begin position="2539"/>
        <end position="2564"/>
    </location>
</feature>
<dbReference type="Pfam" id="PF03160">
    <property type="entry name" value="Calx-beta"/>
    <property type="match status" value="2"/>
</dbReference>
<evidence type="ECO:0000259" key="6">
    <source>
        <dbReference type="PROSITE" id="PS51272"/>
    </source>
</evidence>
<dbReference type="InterPro" id="IPR051465">
    <property type="entry name" value="Cell_Envelope_Struct_Comp"/>
</dbReference>
<accession>A0A9D1SEZ1</accession>
<dbReference type="PANTHER" id="PTHR43308">
    <property type="entry name" value="OUTER MEMBRANE PROTEIN ALPHA-RELATED"/>
    <property type="match status" value="1"/>
</dbReference>
<dbReference type="PROSITE" id="PS51272">
    <property type="entry name" value="SLH"/>
    <property type="match status" value="3"/>
</dbReference>
<comment type="caution">
    <text evidence="7">The sequence shown here is derived from an EMBL/GenBank/DDBJ whole genome shotgun (WGS) entry which is preliminary data.</text>
</comment>
<feature type="region of interest" description="Disordered" evidence="4">
    <location>
        <begin position="2508"/>
        <end position="2574"/>
    </location>
</feature>
<dbReference type="EMBL" id="DVNB01000093">
    <property type="protein sequence ID" value="HIU57964.1"/>
    <property type="molecule type" value="Genomic_DNA"/>
</dbReference>
<feature type="compositionally biased region" description="Low complexity" evidence="4">
    <location>
        <begin position="194"/>
        <end position="207"/>
    </location>
</feature>
<evidence type="ECO:0000256" key="1">
    <source>
        <dbReference type="ARBA" id="ARBA00022729"/>
    </source>
</evidence>
<dbReference type="InterPro" id="IPR003644">
    <property type="entry name" value="Calx_beta"/>
</dbReference>
<evidence type="ECO:0000256" key="4">
    <source>
        <dbReference type="SAM" id="MobiDB-lite"/>
    </source>
</evidence>
<evidence type="ECO:0000256" key="5">
    <source>
        <dbReference type="SAM" id="SignalP"/>
    </source>
</evidence>
<feature type="compositionally biased region" description="Acidic residues" evidence="4">
    <location>
        <begin position="276"/>
        <end position="286"/>
    </location>
</feature>
<dbReference type="InterPro" id="IPR038081">
    <property type="entry name" value="CalX-like_sf"/>
</dbReference>
<feature type="domain" description="SLH" evidence="6">
    <location>
        <begin position="2573"/>
        <end position="2632"/>
    </location>
</feature>
<evidence type="ECO:0000313" key="7">
    <source>
        <dbReference type="EMBL" id="HIU57964.1"/>
    </source>
</evidence>
<dbReference type="Proteomes" id="UP000824109">
    <property type="component" value="Unassembled WGS sequence"/>
</dbReference>
<dbReference type="InterPro" id="IPR001119">
    <property type="entry name" value="SLH_dom"/>
</dbReference>
<dbReference type="InterPro" id="IPR013783">
    <property type="entry name" value="Ig-like_fold"/>
</dbReference>
<dbReference type="SMART" id="SM00237">
    <property type="entry name" value="Calx_beta"/>
    <property type="match status" value="1"/>
</dbReference>
<keyword evidence="1 5" id="KW-0732">Signal</keyword>
<feature type="compositionally biased region" description="Acidic residues" evidence="4">
    <location>
        <begin position="254"/>
        <end position="265"/>
    </location>
</feature>
<feature type="region of interest" description="Disordered" evidence="4">
    <location>
        <begin position="220"/>
        <end position="310"/>
    </location>
</feature>
<feature type="domain" description="SLH" evidence="6">
    <location>
        <begin position="2633"/>
        <end position="2696"/>
    </location>
</feature>
<dbReference type="GO" id="GO:0007154">
    <property type="term" value="P:cell communication"/>
    <property type="evidence" value="ECO:0007669"/>
    <property type="project" value="InterPro"/>
</dbReference>
<name>A0A9D1SEZ1_9FIRM</name>
<evidence type="ECO:0000256" key="3">
    <source>
        <dbReference type="ARBA" id="ARBA00022837"/>
    </source>
</evidence>
<dbReference type="Pfam" id="PF00395">
    <property type="entry name" value="SLH"/>
    <property type="match status" value="3"/>
</dbReference>
<feature type="chain" id="PRO_5039149228" evidence="5">
    <location>
        <begin position="35"/>
        <end position="2759"/>
    </location>
</feature>
<dbReference type="PANTHER" id="PTHR43308:SF5">
    <property type="entry name" value="S-LAYER PROTEIN _ PEPTIDOGLYCAN ENDO-BETA-N-ACETYLGLUCOSAMINIDASE"/>
    <property type="match status" value="1"/>
</dbReference>
<dbReference type="Gene3D" id="2.60.40.2030">
    <property type="match status" value="2"/>
</dbReference>
<feature type="region of interest" description="Disordered" evidence="4">
    <location>
        <begin position="171"/>
        <end position="207"/>
    </location>
</feature>
<reference evidence="7" key="2">
    <citation type="journal article" date="2021" name="PeerJ">
        <title>Extensive microbial diversity within the chicken gut microbiome revealed by metagenomics and culture.</title>
        <authorList>
            <person name="Gilroy R."/>
            <person name="Ravi A."/>
            <person name="Getino M."/>
            <person name="Pursley I."/>
            <person name="Horton D.L."/>
            <person name="Alikhan N.F."/>
            <person name="Baker D."/>
            <person name="Gharbi K."/>
            <person name="Hall N."/>
            <person name="Watson M."/>
            <person name="Adriaenssens E.M."/>
            <person name="Foster-Nyarko E."/>
            <person name="Jarju S."/>
            <person name="Secka A."/>
            <person name="Antonio M."/>
            <person name="Oren A."/>
            <person name="Chaudhuri R.R."/>
            <person name="La Ragione R."/>
            <person name="Hildebrand F."/>
            <person name="Pallen M.J."/>
        </authorList>
    </citation>
    <scope>NUCLEOTIDE SEQUENCE</scope>
    <source>
        <strain evidence="7">USAMLcec3-3695</strain>
    </source>
</reference>
<reference evidence="7" key="1">
    <citation type="submission" date="2020-10" db="EMBL/GenBank/DDBJ databases">
        <authorList>
            <person name="Gilroy R."/>
        </authorList>
    </citation>
    <scope>NUCLEOTIDE SEQUENCE</scope>
    <source>
        <strain evidence="7">USAMLcec3-3695</strain>
    </source>
</reference>
<evidence type="ECO:0000256" key="2">
    <source>
        <dbReference type="ARBA" id="ARBA00022737"/>
    </source>
</evidence>
<dbReference type="SUPFAM" id="SSF141072">
    <property type="entry name" value="CalX-like"/>
    <property type="match status" value="2"/>
</dbReference>
<keyword evidence="3" id="KW-0106">Calcium</keyword>
<protein>
    <submittedName>
        <fullName evidence="7">S-layer homology domain-containing protein</fullName>
    </submittedName>
</protein>
<dbReference type="GO" id="GO:0016020">
    <property type="term" value="C:membrane"/>
    <property type="evidence" value="ECO:0007669"/>
    <property type="project" value="InterPro"/>
</dbReference>
<evidence type="ECO:0000313" key="8">
    <source>
        <dbReference type="Proteomes" id="UP000824109"/>
    </source>
</evidence>
<feature type="compositionally biased region" description="Low complexity" evidence="4">
    <location>
        <begin position="287"/>
        <end position="300"/>
    </location>
</feature>
<feature type="compositionally biased region" description="Low complexity" evidence="4">
    <location>
        <begin position="244"/>
        <end position="253"/>
    </location>
</feature>
<organism evidence="7 8">
    <name type="scientific">Candidatus Ornithomonoglobus merdipullorum</name>
    <dbReference type="NCBI Taxonomy" id="2840895"/>
    <lineage>
        <taxon>Bacteria</taxon>
        <taxon>Bacillati</taxon>
        <taxon>Bacillota</taxon>
        <taxon>Clostridia</taxon>
        <taxon>Candidatus Ornithomonoglobus</taxon>
    </lineage>
</organism>
<keyword evidence="2" id="KW-0677">Repeat</keyword>
<feature type="compositionally biased region" description="Pro residues" evidence="4">
    <location>
        <begin position="2514"/>
        <end position="2524"/>
    </location>
</feature>
<proteinExistence type="predicted"/>
<sequence length="2759" mass="302095">MKGKFKRLLKSGISSALALSMLAAVIQLPARAEAADVYLPETEIGEDILSSDVFYLTAASAQLQEGANERYLLRLGRGGDCASASGVTIKISDLTAKYGEDYTVSVVGSDAEVNNPEDNESLIERMEGEEYTESELVSDEEYLAQLETDDGLYDATVDAVNSAIEYIEDESGVAEDTAAEQGAADTEQTADMPGESAGADGGAAETPDMFIPEIPALEAAEETDTETADAVPAADSAETGLNGTETESTAEMTEPTEPEQPDEQAEPTAVPTETEVGTELEADTAEMSETAAASEQAADTADGETVSTDPLQQARSMYTGISGEPQEVTSTTDTFQQIQDMANVITNAVVGATLTVDFAEGESEKYIAIDVIDNGEGDGIRYFYLMLAEPYGTTTNSAASSCAVTILDDEEQAPSVVSFTESSYHAEGDTLTVEIVREGALNTIAEAKLTTVNGSAQAGRDFSPVDMSVVFPMGIDRRTIEIPIRTEYFVGDADFGLKLEPVNGCEIGTESVTVTMTGTAGAADTVVSEDGEVSLMAIEQSARVSDIELGSPINLSNPAKKGNHSHFGGTNTYNSSAKEWSMKWKDNGNWWDHTFGTSWYGSTGASWTIADNRGADIAGVQIDWARSGSCADIIVAFVGSYHLDLNWNQWTAGSDVYRSRSNFGDGTKTNVLSSFWDPARVTILNDGNCENCDNLWIHSITPIYRPFVVNLQNADPLTFLNADGSYSTWNDATFLALAGANNDTNNQVVRYSKEGKNAVTFQQTIGKNVSTPYTYLKSVSMIKDGYATQIANYGNDGGTSHTFYLTSDWLYNNRTRIYFEENNSSDAWKNQNGTFGLRGRIELKPEFEYKDAKIKINVPENNFGYFNVSGTDRDISSSQTFTYHRGDIIKLSTVMRDEYKDLYSPAGYMVSYKHNESDTDWVKRDVIVPYSEDGGTSEFLDDNERLRYGYYEITPLFTRNDNAIVVRVREDNLRMCDQSYGIFTTPYVEHTEIDGVRYNDYIVYDKPVYGKIYSLAARCINYDSYAHYAFWKEADSDKKYTGEVFFHEASNVPEENIIEMSMEYDYYANFYQDISGSVYRPSYNMSTRQVGYSNMLPAQGAIVNFGTAFAVVDAEGNFNVPLFRSISDHNYSGDNEHYIRYTIAYNGEESLREMRLPHNGYNYTEHEFVVTDSEGNMSTETKGIWVNEVSTGQQLINTENGSIINNIEVYSDAVNQGYNLIIDGDSVTLRARCTSPAKYTKQTIDENGVVTEELNADENVTGIEFVIYDAATNTEIASYPAEKQGDEFVANVSLSQALPGNRLYLRVTTDRATSVYASYDENGNLIQPENDEDMNSTTYADVFTGYTFTQKNTEEVPVLQHVDLPITMDFLELPLVGNTGMSFDFPFVSFGAIKTDTGYRMYIGVSPVQVADKVRGTHAATYAGDTGAYYKDMFSISHPIQSFKDGLAASYQNIFKDVPTLYDGATSALGAPTWRCDVQIGVYFDFTYMQTTNPNNGAVDTHCIFTGVGGYIGVSAGVKMAWYTILPVVFIPAYFGIDISGNVLGFFGAGTDTSKPTITYDEANNATVNFDDSLGEFNASVQLGATVQIYVGVGLAGVLGLRGGGSVSAMGLWEPSDIVSDWGCVLTFKAGIWIDLFLFTVPLQYTLAELKFGSFEEYENMPDVSTASVELQSVPSFSVRQPYSDEEPVWLPEEVQLMSGFNETSAQTIVENGYEHPDVQLIKLSDGSVFMAFLDSDTTRDALDRTVLKYATYKDGVWSEPVVVQNDGTADFQPSICEMDSGRVMISWLSYDPETQVNEDAADYLSKLEVYTAVIDTASGTVSEETRLTNDGYYDYTPISVYDDLTGDRAVYYVKTASTGSAEDMVNSYTNDCVVVYMLYSAEQGRWLFDYYYDEEVASEEDKEILISQWHGQRFLSSPIPELGLDVPNISDFTAITYNGIAVYAYTIDQDSSNDTAYDKEMFVQFYDFETHKTYVPVRITNDDVSDALPQFVRTGSGEEADTKLFWYRDEKNVTYIDISSLVSEGVDDNGQIKDEYLTGNDGVKRDIDSLYSYVSPNVDNYQGSRSMSDFKAVTDGDDIYIVWTQPYTTDEVDESGDAIQCREVYATALIQDENAPGGDMNDNENVPGTSWADPYRLTYTGAFTDEPTAVIDNNGNMMVLYNQYEQEITEDAENPVIISDFKLRASYMEPCGAVDVTDISFSDDTPNAGDTVELDVSVKNTGLTYADGYSVALYEMKDGVQGELIEEITSDIKLLPGNTDGYVIEWTVPEDFEGMSIYAAAQEGGMENISEYESAKLERDAVYEISDTVTYQDNDGYRISYTVTNTGNAASTAEDMFRVIFSGPYGMAWDYTLEECDFATVSLEGIGAGESKTFDEALDVKPEMLDKYGFIDCLAVCMNSSGEYLTEGEDIRLMAGKPLELMLNGAEFPETITLNAGETMEFDVTCAPSILNDELTASFGTEDSSVASFDGTTLKALNAGTTTIYGSVSPYGNETKAIELTVVGEAPEITPDPNEPTPVPEGTPTPTRRPSGGGSSGGIRHTPAPTATPAAAVTAEPTAVPEASETPAPTVQSGRFTDVAETDWFFDSVEYTAEKGYFNGTGDGIFEPYTNVTRGMLVTVLGRLEGISEEPADTVYTDVDSNAYYAAHIAWATENGIVDGYGNGLFGPEDLVTREQMAKMTANYLSYKTGITAGDTSLAYTDAADISEWAAESVALAAQQGIMNGNADGTFAPKSFATRAETAAVIERLDRIAAHQGQ</sequence>